<feature type="binding site" evidence="2">
    <location>
        <position position="89"/>
    </location>
    <ligand>
        <name>Zn(2+)</name>
        <dbReference type="ChEBI" id="CHEBI:29105"/>
        <note>catalytic</note>
    </ligand>
</feature>
<dbReference type="AlphaFoldDB" id="A0A914DRX9"/>
<organism evidence="5 6">
    <name type="scientific">Acrobeloides nanus</name>
    <dbReference type="NCBI Taxonomy" id="290746"/>
    <lineage>
        <taxon>Eukaryota</taxon>
        <taxon>Metazoa</taxon>
        <taxon>Ecdysozoa</taxon>
        <taxon>Nematoda</taxon>
        <taxon>Chromadorea</taxon>
        <taxon>Rhabditida</taxon>
        <taxon>Tylenchina</taxon>
        <taxon>Cephalobomorpha</taxon>
        <taxon>Cephaloboidea</taxon>
        <taxon>Cephalobidae</taxon>
        <taxon>Acrobeloides</taxon>
    </lineage>
</organism>
<feature type="binding site" evidence="2">
    <location>
        <position position="95"/>
    </location>
    <ligand>
        <name>Zn(2+)</name>
        <dbReference type="ChEBI" id="CHEBI:29105"/>
        <note>catalytic</note>
    </ligand>
</feature>
<dbReference type="PROSITE" id="PS51864">
    <property type="entry name" value="ASTACIN"/>
    <property type="match status" value="1"/>
</dbReference>
<keyword evidence="2 3" id="KW-0645">Protease</keyword>
<evidence type="ECO:0000256" key="1">
    <source>
        <dbReference type="ARBA" id="ARBA00023157"/>
    </source>
</evidence>
<comment type="caution">
    <text evidence="2">Lacks conserved residue(s) required for the propagation of feature annotation.</text>
</comment>
<feature type="domain" description="Peptidase M12A" evidence="4">
    <location>
        <begin position="1"/>
        <end position="204"/>
    </location>
</feature>
<dbReference type="Pfam" id="PF01400">
    <property type="entry name" value="Astacin"/>
    <property type="match status" value="1"/>
</dbReference>
<keyword evidence="2 3" id="KW-0479">Metal-binding</keyword>
<keyword evidence="2 3" id="KW-0378">Hydrolase</keyword>
<keyword evidence="1" id="KW-1015">Disulfide bond</keyword>
<proteinExistence type="predicted"/>
<dbReference type="GO" id="GO:0008270">
    <property type="term" value="F:zinc ion binding"/>
    <property type="evidence" value="ECO:0007669"/>
    <property type="project" value="UniProtKB-UniRule"/>
</dbReference>
<feature type="active site" evidence="2">
    <location>
        <position position="86"/>
    </location>
</feature>
<protein>
    <recommendedName>
        <fullName evidence="3">Metalloendopeptidase</fullName>
        <ecNumber evidence="3">3.4.24.-</ecNumber>
    </recommendedName>
</protein>
<evidence type="ECO:0000256" key="3">
    <source>
        <dbReference type="RuleBase" id="RU361183"/>
    </source>
</evidence>
<dbReference type="WBParaSite" id="ACRNAN_scaffold3614.g7017.t1">
    <property type="protein sequence ID" value="ACRNAN_scaffold3614.g7017.t1"/>
    <property type="gene ID" value="ACRNAN_scaffold3614.g7017"/>
</dbReference>
<feature type="binding site" evidence="2">
    <location>
        <position position="85"/>
    </location>
    <ligand>
        <name>Zn(2+)</name>
        <dbReference type="ChEBI" id="CHEBI:29105"/>
        <note>catalytic</note>
    </ligand>
</feature>
<dbReference type="CDD" id="cd04280">
    <property type="entry name" value="ZnMc_astacin_like"/>
    <property type="match status" value="1"/>
</dbReference>
<dbReference type="GO" id="GO:0006508">
    <property type="term" value="P:proteolysis"/>
    <property type="evidence" value="ECO:0007669"/>
    <property type="project" value="UniProtKB-KW"/>
</dbReference>
<dbReference type="InterPro" id="IPR024079">
    <property type="entry name" value="MetalloPept_cat_dom_sf"/>
</dbReference>
<dbReference type="SMART" id="SM00235">
    <property type="entry name" value="ZnMc"/>
    <property type="match status" value="1"/>
</dbReference>
<keyword evidence="5" id="KW-1185">Reference proteome</keyword>
<evidence type="ECO:0000259" key="4">
    <source>
        <dbReference type="PROSITE" id="PS51864"/>
    </source>
</evidence>
<dbReference type="PRINTS" id="PR00480">
    <property type="entry name" value="ASTACIN"/>
</dbReference>
<sequence length="208" mass="24047">MLLWSNNTVPYELSNRYSNTEKSIIRSSLNKLESKTCFKFVNRNAETDYLYIDKLDGCFSYVGKIGGRQLVSLGDGCVYNYIIWHEIMHALGVEHEHQRPDRDAYIRINYNNIEPGLTGDTSSLKCIKNLDQFDKVPYRDVMLVTPYDYHSIMHYDSQAFGRFDPKLGTILETMVPKKKGIKIYDVMRLSASDYKKLRFLGECPSVGI</sequence>
<dbReference type="Proteomes" id="UP000887540">
    <property type="component" value="Unplaced"/>
</dbReference>
<name>A0A914DRX9_9BILA</name>
<dbReference type="InterPro" id="IPR001506">
    <property type="entry name" value="Peptidase_M12A"/>
</dbReference>
<dbReference type="GO" id="GO:0004222">
    <property type="term" value="F:metalloendopeptidase activity"/>
    <property type="evidence" value="ECO:0007669"/>
    <property type="project" value="UniProtKB-UniRule"/>
</dbReference>
<evidence type="ECO:0000313" key="6">
    <source>
        <dbReference type="WBParaSite" id="ACRNAN_scaffold3614.g7017.t1"/>
    </source>
</evidence>
<comment type="cofactor">
    <cofactor evidence="2 3">
        <name>Zn(2+)</name>
        <dbReference type="ChEBI" id="CHEBI:29105"/>
    </cofactor>
    <text evidence="2 3">Binds 1 zinc ion per subunit.</text>
</comment>
<evidence type="ECO:0000313" key="5">
    <source>
        <dbReference type="Proteomes" id="UP000887540"/>
    </source>
</evidence>
<dbReference type="InterPro" id="IPR034035">
    <property type="entry name" value="Astacin-like_dom"/>
</dbReference>
<reference evidence="6" key="1">
    <citation type="submission" date="2022-11" db="UniProtKB">
        <authorList>
            <consortium name="WormBaseParasite"/>
        </authorList>
    </citation>
    <scope>IDENTIFICATION</scope>
</reference>
<keyword evidence="2 3" id="KW-0862">Zinc</keyword>
<dbReference type="PANTHER" id="PTHR10127">
    <property type="entry name" value="DISCOIDIN, CUB, EGF, LAMININ , AND ZINC METALLOPROTEASE DOMAIN CONTAINING"/>
    <property type="match status" value="1"/>
</dbReference>
<keyword evidence="2 3" id="KW-0482">Metalloprotease</keyword>
<dbReference type="InterPro" id="IPR006026">
    <property type="entry name" value="Peptidase_Metallo"/>
</dbReference>
<dbReference type="PANTHER" id="PTHR10127:SF852">
    <property type="entry name" value="ZINC METALLOPROTEINASE NAS-12"/>
    <property type="match status" value="1"/>
</dbReference>
<dbReference type="SUPFAM" id="SSF55486">
    <property type="entry name" value="Metalloproteases ('zincins'), catalytic domain"/>
    <property type="match status" value="1"/>
</dbReference>
<dbReference type="Gene3D" id="3.40.390.10">
    <property type="entry name" value="Collagenase (Catalytic Domain)"/>
    <property type="match status" value="1"/>
</dbReference>
<accession>A0A914DRX9</accession>
<evidence type="ECO:0000256" key="2">
    <source>
        <dbReference type="PROSITE-ProRule" id="PRU01211"/>
    </source>
</evidence>
<dbReference type="EC" id="3.4.24.-" evidence="3"/>